<protein>
    <submittedName>
        <fullName evidence="5">Golgi phosphoprotein 3 GPP34</fullName>
    </submittedName>
</protein>
<dbReference type="GO" id="GO:0007030">
    <property type="term" value="P:Golgi organization"/>
    <property type="evidence" value="ECO:0007669"/>
    <property type="project" value="TreeGrafter"/>
</dbReference>
<evidence type="ECO:0000313" key="6">
    <source>
        <dbReference type="Proteomes" id="UP000278222"/>
    </source>
</evidence>
<dbReference type="GO" id="GO:0005829">
    <property type="term" value="C:cytosol"/>
    <property type="evidence" value="ECO:0007669"/>
    <property type="project" value="TreeGrafter"/>
</dbReference>
<comment type="subcellular location">
    <subcellularLocation>
        <location evidence="1">Golgi apparatus membrane</location>
        <topology evidence="1">Peripheral membrane protein</topology>
        <orientation evidence="1">Cytoplasmic side</orientation>
    </subcellularLocation>
</comment>
<evidence type="ECO:0000256" key="4">
    <source>
        <dbReference type="ARBA" id="ARBA00023136"/>
    </source>
</evidence>
<reference evidence="5 6" key="1">
    <citation type="submission" date="2018-11" db="EMBL/GenBank/DDBJ databases">
        <title>Genomic Encyclopedia of Type Strains, Phase IV (KMG-IV): sequencing the most valuable type-strain genomes for metagenomic binning, comparative biology and taxonomic classification.</title>
        <authorList>
            <person name="Goeker M."/>
        </authorList>
    </citation>
    <scope>NUCLEOTIDE SEQUENCE [LARGE SCALE GENOMIC DNA]</scope>
    <source>
        <strain evidence="5 6">DSM 5900</strain>
    </source>
</reference>
<organism evidence="5 6">
    <name type="scientific">Stella humosa</name>
    <dbReference type="NCBI Taxonomy" id="94"/>
    <lineage>
        <taxon>Bacteria</taxon>
        <taxon>Pseudomonadati</taxon>
        <taxon>Pseudomonadota</taxon>
        <taxon>Alphaproteobacteria</taxon>
        <taxon>Rhodospirillales</taxon>
        <taxon>Stellaceae</taxon>
        <taxon>Stella</taxon>
    </lineage>
</organism>
<dbReference type="RefSeq" id="WP_123689093.1">
    <property type="nucleotide sequence ID" value="NZ_AP019700.1"/>
</dbReference>
<dbReference type="GO" id="GO:0043001">
    <property type="term" value="P:Golgi to plasma membrane protein transport"/>
    <property type="evidence" value="ECO:0007669"/>
    <property type="project" value="TreeGrafter"/>
</dbReference>
<keyword evidence="3" id="KW-0446">Lipid-binding</keyword>
<evidence type="ECO:0000256" key="3">
    <source>
        <dbReference type="ARBA" id="ARBA00023121"/>
    </source>
</evidence>
<dbReference type="Gene3D" id="1.10.3630.10">
    <property type="entry name" value="yeast vps74-n-term truncation variant domain like"/>
    <property type="match status" value="1"/>
</dbReference>
<evidence type="ECO:0000256" key="2">
    <source>
        <dbReference type="ARBA" id="ARBA00023034"/>
    </source>
</evidence>
<keyword evidence="4" id="KW-0472">Membrane</keyword>
<evidence type="ECO:0000256" key="1">
    <source>
        <dbReference type="ARBA" id="ARBA00004255"/>
    </source>
</evidence>
<dbReference type="Proteomes" id="UP000278222">
    <property type="component" value="Unassembled WGS sequence"/>
</dbReference>
<keyword evidence="2" id="KW-0333">Golgi apparatus</keyword>
<proteinExistence type="predicted"/>
<gene>
    <name evidence="5" type="ORF">EDC65_1522</name>
</gene>
<dbReference type="AlphaFoldDB" id="A0A3N1MAL1"/>
<name>A0A3N1MAL1_9PROT</name>
<accession>A0A3N1MAL1</accession>
<dbReference type="GO" id="GO:0070273">
    <property type="term" value="F:phosphatidylinositol-4-phosphate binding"/>
    <property type="evidence" value="ECO:0007669"/>
    <property type="project" value="InterPro"/>
</dbReference>
<dbReference type="GO" id="GO:0006890">
    <property type="term" value="P:retrograde vesicle-mediated transport, Golgi to endoplasmic reticulum"/>
    <property type="evidence" value="ECO:0007669"/>
    <property type="project" value="TreeGrafter"/>
</dbReference>
<keyword evidence="6" id="KW-1185">Reference proteome</keyword>
<evidence type="ECO:0000313" key="5">
    <source>
        <dbReference type="EMBL" id="ROP99736.1"/>
    </source>
</evidence>
<sequence length="215" mass="24115">MLTFVEEILLLMLDDQDGRLVDLPRSAMNGVIAGAVLMDLAMHDRIDSDLQELRVVNKTPTGDPLLDGTLASLSGAEGRSSSAWVEDVARDADDLRERALARLVSRGILRKEEGRFLWVFHTRRYPIIDDREQREVKARLRELVLSNEIPDPRDVVLVCLVEAAGLWDLLLTEAEQDKAADRIAQLRKMDLVGQAMTQVVRDIQESIAVASTMAW</sequence>
<dbReference type="OrthoDB" id="6237461at2"/>
<dbReference type="Pfam" id="PF05719">
    <property type="entry name" value="GPP34"/>
    <property type="match status" value="1"/>
</dbReference>
<dbReference type="InterPro" id="IPR038261">
    <property type="entry name" value="GPP34-like_sf"/>
</dbReference>
<dbReference type="GO" id="GO:0012505">
    <property type="term" value="C:endomembrane system"/>
    <property type="evidence" value="ECO:0007669"/>
    <property type="project" value="UniProtKB-ARBA"/>
</dbReference>
<dbReference type="GO" id="GO:0048194">
    <property type="term" value="P:Golgi vesicle budding"/>
    <property type="evidence" value="ECO:0007669"/>
    <property type="project" value="TreeGrafter"/>
</dbReference>
<dbReference type="EMBL" id="RJKX01000013">
    <property type="protein sequence ID" value="ROP99736.1"/>
    <property type="molecule type" value="Genomic_DNA"/>
</dbReference>
<dbReference type="PANTHER" id="PTHR12704:SF2">
    <property type="entry name" value="GOLGI PHOSPHOPROTEIN 3 HOMOLOG SAURON"/>
    <property type="match status" value="1"/>
</dbReference>
<dbReference type="InterPro" id="IPR008628">
    <property type="entry name" value="GPP34-like"/>
</dbReference>
<comment type="caution">
    <text evidence="5">The sequence shown here is derived from an EMBL/GenBank/DDBJ whole genome shotgun (WGS) entry which is preliminary data.</text>
</comment>
<dbReference type="PANTHER" id="PTHR12704">
    <property type="entry name" value="TRANS-GOLGI PROTEIN GMX33"/>
    <property type="match status" value="1"/>
</dbReference>